<keyword evidence="2" id="KW-1185">Reference proteome</keyword>
<sequence>MCHYPNVDESWYGESTHPDDLAGTEAWAYETKQGGIIPYFLGLQTIITPSAESAWVLILEHIPGRTLKDAAKCGQWPHPRHTTMCQSRSPFVNMSSSFIATIEEVTLVGLILQDIRTPSFLFTGDAVVIINLAWMSRPIDGDAAKVTRIALN</sequence>
<protein>
    <recommendedName>
        <fullName evidence="3">Protein kinase domain-containing protein</fullName>
    </recommendedName>
</protein>
<reference evidence="1" key="1">
    <citation type="submission" date="2023-03" db="EMBL/GenBank/DDBJ databases">
        <title>Massive genome expansion in bonnet fungi (Mycena s.s.) driven by repeated elements and novel gene families across ecological guilds.</title>
        <authorList>
            <consortium name="Lawrence Berkeley National Laboratory"/>
            <person name="Harder C.B."/>
            <person name="Miyauchi S."/>
            <person name="Viragh M."/>
            <person name="Kuo A."/>
            <person name="Thoen E."/>
            <person name="Andreopoulos B."/>
            <person name="Lu D."/>
            <person name="Skrede I."/>
            <person name="Drula E."/>
            <person name="Henrissat B."/>
            <person name="Morin E."/>
            <person name="Kohler A."/>
            <person name="Barry K."/>
            <person name="LaButti K."/>
            <person name="Morin E."/>
            <person name="Salamov A."/>
            <person name="Lipzen A."/>
            <person name="Mereny Z."/>
            <person name="Hegedus B."/>
            <person name="Baldrian P."/>
            <person name="Stursova M."/>
            <person name="Weitz H."/>
            <person name="Taylor A."/>
            <person name="Grigoriev I.V."/>
            <person name="Nagy L.G."/>
            <person name="Martin F."/>
            <person name="Kauserud H."/>
        </authorList>
    </citation>
    <scope>NUCLEOTIDE SEQUENCE</scope>
    <source>
        <strain evidence="1">CBHHK182m</strain>
    </source>
</reference>
<dbReference type="EMBL" id="JARKIB010000173">
    <property type="protein sequence ID" value="KAJ7728355.1"/>
    <property type="molecule type" value="Genomic_DNA"/>
</dbReference>
<dbReference type="AlphaFoldDB" id="A0AAD7MQF4"/>
<evidence type="ECO:0000313" key="1">
    <source>
        <dbReference type="EMBL" id="KAJ7728355.1"/>
    </source>
</evidence>
<comment type="caution">
    <text evidence="1">The sequence shown here is derived from an EMBL/GenBank/DDBJ whole genome shotgun (WGS) entry which is preliminary data.</text>
</comment>
<evidence type="ECO:0008006" key="3">
    <source>
        <dbReference type="Google" id="ProtNLM"/>
    </source>
</evidence>
<accession>A0AAD7MQF4</accession>
<evidence type="ECO:0000313" key="2">
    <source>
        <dbReference type="Proteomes" id="UP001215598"/>
    </source>
</evidence>
<gene>
    <name evidence="1" type="ORF">B0H16DRAFT_1734725</name>
</gene>
<organism evidence="1 2">
    <name type="scientific">Mycena metata</name>
    <dbReference type="NCBI Taxonomy" id="1033252"/>
    <lineage>
        <taxon>Eukaryota</taxon>
        <taxon>Fungi</taxon>
        <taxon>Dikarya</taxon>
        <taxon>Basidiomycota</taxon>
        <taxon>Agaricomycotina</taxon>
        <taxon>Agaricomycetes</taxon>
        <taxon>Agaricomycetidae</taxon>
        <taxon>Agaricales</taxon>
        <taxon>Marasmiineae</taxon>
        <taxon>Mycenaceae</taxon>
        <taxon>Mycena</taxon>
    </lineage>
</organism>
<dbReference type="Proteomes" id="UP001215598">
    <property type="component" value="Unassembled WGS sequence"/>
</dbReference>
<name>A0AAD7MQF4_9AGAR</name>
<proteinExistence type="predicted"/>